<evidence type="ECO:0000256" key="7">
    <source>
        <dbReference type="ARBA" id="ARBA00022927"/>
    </source>
</evidence>
<dbReference type="InterPro" id="IPR028053">
    <property type="entry name" value="Membr_insert_YidC_N"/>
</dbReference>
<comment type="subunit">
    <text evidence="13">Interacts with the Sec translocase complex via SecD. Specifically interacts with transmembrane segments of nascent integral membrane proteins during membrane integration.</text>
</comment>
<evidence type="ECO:0000256" key="8">
    <source>
        <dbReference type="ARBA" id="ARBA00022989"/>
    </source>
</evidence>
<evidence type="ECO:0000259" key="16">
    <source>
        <dbReference type="Pfam" id="PF14849"/>
    </source>
</evidence>
<dbReference type="CDD" id="cd19961">
    <property type="entry name" value="EcYidC-like_peri"/>
    <property type="match status" value="1"/>
</dbReference>
<keyword evidence="8 13" id="KW-1133">Transmembrane helix</keyword>
<comment type="similarity">
    <text evidence="2 13">Belongs to the OXA1/ALB3/YidC family. Type 1 subfamily.</text>
</comment>
<dbReference type="HAMAP" id="MF_01810">
    <property type="entry name" value="YidC_type1"/>
    <property type="match status" value="1"/>
</dbReference>
<dbReference type="GO" id="GO:0015031">
    <property type="term" value="P:protein transport"/>
    <property type="evidence" value="ECO:0007669"/>
    <property type="project" value="UniProtKB-KW"/>
</dbReference>
<name>A0A917BR27_9PROT</name>
<dbReference type="GO" id="GO:0005886">
    <property type="term" value="C:plasma membrane"/>
    <property type="evidence" value="ECO:0007669"/>
    <property type="project" value="UniProtKB-SubCell"/>
</dbReference>
<evidence type="ECO:0000313" key="17">
    <source>
        <dbReference type="EMBL" id="GGF53803.1"/>
    </source>
</evidence>
<keyword evidence="6 13" id="KW-0812">Transmembrane</keyword>
<organism evidence="17 18">
    <name type="scientific">Terasakiella brassicae</name>
    <dbReference type="NCBI Taxonomy" id="1634917"/>
    <lineage>
        <taxon>Bacteria</taxon>
        <taxon>Pseudomonadati</taxon>
        <taxon>Pseudomonadota</taxon>
        <taxon>Alphaproteobacteria</taxon>
        <taxon>Rhodospirillales</taxon>
        <taxon>Terasakiellaceae</taxon>
        <taxon>Terasakiella</taxon>
    </lineage>
</organism>
<evidence type="ECO:0000259" key="15">
    <source>
        <dbReference type="Pfam" id="PF02096"/>
    </source>
</evidence>
<feature type="domain" description="Membrane insertase YidC/Oxa/ALB C-terminal" evidence="15">
    <location>
        <begin position="374"/>
        <end position="571"/>
    </location>
</feature>
<evidence type="ECO:0000256" key="12">
    <source>
        <dbReference type="ARBA" id="ARBA00033342"/>
    </source>
</evidence>
<evidence type="ECO:0000256" key="11">
    <source>
        <dbReference type="ARBA" id="ARBA00033245"/>
    </source>
</evidence>
<feature type="transmembrane region" description="Helical" evidence="13">
    <location>
        <begin position="536"/>
        <end position="557"/>
    </location>
</feature>
<protein>
    <recommendedName>
        <fullName evidence="3 13">Membrane protein insertase YidC</fullName>
    </recommendedName>
    <alternativeName>
        <fullName evidence="12 13">Foldase YidC</fullName>
    </alternativeName>
    <alternativeName>
        <fullName evidence="13">Membrane protein YidC</fullName>
    </alternativeName>
    <alternativeName>
        <fullName evidence="11 13">membrane integrase YidC</fullName>
    </alternativeName>
</protein>
<feature type="transmembrane region" description="Helical" evidence="13">
    <location>
        <begin position="374"/>
        <end position="393"/>
    </location>
</feature>
<dbReference type="GO" id="GO:0032977">
    <property type="term" value="F:membrane insertase activity"/>
    <property type="evidence" value="ECO:0007669"/>
    <property type="project" value="InterPro"/>
</dbReference>
<reference evidence="17" key="1">
    <citation type="journal article" date="2014" name="Int. J. Syst. Evol. Microbiol.">
        <title>Complete genome sequence of Corynebacterium casei LMG S-19264T (=DSM 44701T), isolated from a smear-ripened cheese.</title>
        <authorList>
            <consortium name="US DOE Joint Genome Institute (JGI-PGF)"/>
            <person name="Walter F."/>
            <person name="Albersmeier A."/>
            <person name="Kalinowski J."/>
            <person name="Ruckert C."/>
        </authorList>
    </citation>
    <scope>NUCLEOTIDE SEQUENCE</scope>
    <source>
        <strain evidence="17">CGMCC 1.15254</strain>
    </source>
</reference>
<dbReference type="InterPro" id="IPR001708">
    <property type="entry name" value="YidC/ALB3/OXA1/COX18"/>
</dbReference>
<evidence type="ECO:0000256" key="10">
    <source>
        <dbReference type="ARBA" id="ARBA00023186"/>
    </source>
</evidence>
<dbReference type="NCBIfam" id="NF002353">
    <property type="entry name" value="PRK01318.1-4"/>
    <property type="match status" value="1"/>
</dbReference>
<keyword evidence="7 13" id="KW-0653">Protein transport</keyword>
<feature type="transmembrane region" description="Helical" evidence="13">
    <location>
        <begin position="499"/>
        <end position="516"/>
    </location>
</feature>
<evidence type="ECO:0000256" key="4">
    <source>
        <dbReference type="ARBA" id="ARBA00022448"/>
    </source>
</evidence>
<dbReference type="NCBIfam" id="TIGR03593">
    <property type="entry name" value="yidC_nterm"/>
    <property type="match status" value="1"/>
</dbReference>
<keyword evidence="5 13" id="KW-1003">Cell membrane</keyword>
<dbReference type="PRINTS" id="PR00701">
    <property type="entry name" value="60KDINNERMP"/>
</dbReference>
<dbReference type="CDD" id="cd20070">
    <property type="entry name" value="5TM_YidC_Alb3"/>
    <property type="match status" value="1"/>
</dbReference>
<reference evidence="17" key="2">
    <citation type="submission" date="2020-09" db="EMBL/GenBank/DDBJ databases">
        <authorList>
            <person name="Sun Q."/>
            <person name="Zhou Y."/>
        </authorList>
    </citation>
    <scope>NUCLEOTIDE SEQUENCE</scope>
    <source>
        <strain evidence="17">CGMCC 1.15254</strain>
    </source>
</reference>
<evidence type="ECO:0000313" key="18">
    <source>
        <dbReference type="Proteomes" id="UP000632498"/>
    </source>
</evidence>
<dbReference type="InterPro" id="IPR019998">
    <property type="entry name" value="Membr_insert_YidC"/>
</dbReference>
<evidence type="ECO:0000256" key="13">
    <source>
        <dbReference type="HAMAP-Rule" id="MF_01810"/>
    </source>
</evidence>
<feature type="transmembrane region" description="Helical" evidence="13">
    <location>
        <begin position="443"/>
        <end position="464"/>
    </location>
</feature>
<gene>
    <name evidence="13 17" type="primary">yidC</name>
    <name evidence="17" type="ORF">GCM10011332_03940</name>
</gene>
<evidence type="ECO:0000256" key="3">
    <source>
        <dbReference type="ARBA" id="ARBA00015325"/>
    </source>
</evidence>
<dbReference type="EMBL" id="BMHV01000002">
    <property type="protein sequence ID" value="GGF53803.1"/>
    <property type="molecule type" value="Genomic_DNA"/>
</dbReference>
<comment type="subcellular location">
    <subcellularLocation>
        <location evidence="1">Cell inner membrane</location>
        <topology evidence="1">Multi-pass membrane protein</topology>
    </subcellularLocation>
    <subcellularLocation>
        <location evidence="13">Cell membrane</location>
        <topology evidence="13">Multi-pass membrane protein</topology>
    </subcellularLocation>
</comment>
<dbReference type="NCBIfam" id="TIGR03592">
    <property type="entry name" value="yidC_oxa1_cterm"/>
    <property type="match status" value="1"/>
</dbReference>
<feature type="region of interest" description="Disordered" evidence="14">
    <location>
        <begin position="34"/>
        <end position="62"/>
    </location>
</feature>
<comment type="function">
    <text evidence="13">Required for the insertion and/or proper folding and/or complex formation of integral membrane proteins into the membrane. Involved in integration of membrane proteins that insert both dependently and independently of the Sec translocase complex, as well as at least some lipoproteins. Aids folding of multispanning membrane proteins.</text>
</comment>
<dbReference type="InterPro" id="IPR038221">
    <property type="entry name" value="YidC_periplasmic_sf"/>
</dbReference>
<dbReference type="Gene3D" id="2.70.98.90">
    <property type="match status" value="1"/>
</dbReference>
<dbReference type="PANTHER" id="PTHR12428:SF65">
    <property type="entry name" value="CYTOCHROME C OXIDASE ASSEMBLY PROTEIN COX18, MITOCHONDRIAL"/>
    <property type="match status" value="1"/>
</dbReference>
<evidence type="ECO:0000256" key="5">
    <source>
        <dbReference type="ARBA" id="ARBA00022475"/>
    </source>
</evidence>
<feature type="compositionally biased region" description="Polar residues" evidence="14">
    <location>
        <begin position="34"/>
        <end position="59"/>
    </location>
</feature>
<feature type="transmembrane region" description="Helical" evidence="13">
    <location>
        <begin position="6"/>
        <end position="25"/>
    </location>
</feature>
<dbReference type="RefSeq" id="WP_188660728.1">
    <property type="nucleotide sequence ID" value="NZ_BMHV01000002.1"/>
</dbReference>
<evidence type="ECO:0000256" key="1">
    <source>
        <dbReference type="ARBA" id="ARBA00004429"/>
    </source>
</evidence>
<dbReference type="PRINTS" id="PR01900">
    <property type="entry name" value="YIDCPROTEIN"/>
</dbReference>
<accession>A0A917BR27</accession>
<dbReference type="InterPro" id="IPR047196">
    <property type="entry name" value="YidC_ALB_C"/>
</dbReference>
<dbReference type="GO" id="GO:0051205">
    <property type="term" value="P:protein insertion into membrane"/>
    <property type="evidence" value="ECO:0007669"/>
    <property type="project" value="TreeGrafter"/>
</dbReference>
<proteinExistence type="inferred from homology"/>
<evidence type="ECO:0000256" key="9">
    <source>
        <dbReference type="ARBA" id="ARBA00023136"/>
    </source>
</evidence>
<feature type="domain" description="Membrane insertase YidC N-terminal" evidence="16">
    <location>
        <begin position="86"/>
        <end position="362"/>
    </location>
</feature>
<keyword evidence="4 13" id="KW-0813">Transport</keyword>
<keyword evidence="18" id="KW-1185">Reference proteome</keyword>
<evidence type="ECO:0000256" key="14">
    <source>
        <dbReference type="SAM" id="MobiDB-lite"/>
    </source>
</evidence>
<dbReference type="PANTHER" id="PTHR12428">
    <property type="entry name" value="OXA1"/>
    <property type="match status" value="1"/>
</dbReference>
<evidence type="ECO:0000256" key="6">
    <source>
        <dbReference type="ARBA" id="ARBA00022692"/>
    </source>
</evidence>
<keyword evidence="10 13" id="KW-0143">Chaperone</keyword>
<sequence length="579" mass="64450">MNDQKNMILAIALSVAILFGFQFLFPTAEQPVQQEAQSTEQAANAPSVGGAQSSDNSFAPQIPGGAVEAAKKAANTRVEKLDASARIKIDAPHLQGSISVQGGRIDDLTLTEYREELAEDSPYITLLNPKGLDTAYYAEFGWSAPNVKVPTADTVWATDSQNLKAGGSVNLTWDNGEGLLFTRKISLDNDYLFSIEDSVANTGPANVDLYPYGLISRSGTPKTSGFYILHEGLLGVFDGVLEEVDYSDLQESGSKKIDPVKGGWIGITDKYWLAALIPDQTANVNNRFSHYRTDNIDKYQADYLGPKLSAQPGQTVTFKSNLFAGAKELNLLTQYEEQLGVPEFDLAIDFGWFFFITKPFFLAISWLYSHLGNFGLAILALTIVIKAAFYPLASTSYRSMAKMKTLSPKIKELQKKFGDDKQRLNQEMMALYKREKANPASGCLPILIQIPVFFSLYKVLFVSIEMRHAPFYGWIQDLSAPDPTSIFNMFGLIPWDPPQLLMIGIWPLLMGISMFLQQKLNPQPADPMQAKMMMFLPVIFTFMLASFPAGLVIYWVWNNVLSITQQWLITRSMEKQKKS</sequence>
<dbReference type="AlphaFoldDB" id="A0A917BR27"/>
<comment type="caution">
    <text evidence="17">The sequence shown here is derived from an EMBL/GenBank/DDBJ whole genome shotgun (WGS) entry which is preliminary data.</text>
</comment>
<dbReference type="Proteomes" id="UP000632498">
    <property type="component" value="Unassembled WGS sequence"/>
</dbReference>
<dbReference type="InterPro" id="IPR028055">
    <property type="entry name" value="YidC/Oxa/ALB_C"/>
</dbReference>
<keyword evidence="9 13" id="KW-0472">Membrane</keyword>
<dbReference type="Pfam" id="PF14849">
    <property type="entry name" value="YidC_periplas"/>
    <property type="match status" value="1"/>
</dbReference>
<dbReference type="Pfam" id="PF02096">
    <property type="entry name" value="60KD_IMP"/>
    <property type="match status" value="1"/>
</dbReference>
<evidence type="ECO:0000256" key="2">
    <source>
        <dbReference type="ARBA" id="ARBA00010527"/>
    </source>
</evidence>